<dbReference type="AlphaFoldDB" id="A0A0H4X7F1"/>
<feature type="transmembrane region" description="Helical" evidence="2">
    <location>
        <begin position="113"/>
        <end position="132"/>
    </location>
</feature>
<keyword evidence="4" id="KW-1185">Reference proteome</keyword>
<dbReference type="Proteomes" id="UP000009026">
    <property type="component" value="Chromosome"/>
</dbReference>
<evidence type="ECO:0000256" key="2">
    <source>
        <dbReference type="SAM" id="Phobius"/>
    </source>
</evidence>
<keyword evidence="2" id="KW-1133">Transmembrane helix</keyword>
<keyword evidence="2" id="KW-0472">Membrane</keyword>
<accession>A0A0H4X7F1</accession>
<organism evidence="3 4">
    <name type="scientific">Pseudomyxococcus hansupus</name>
    <dbReference type="NCBI Taxonomy" id="1297742"/>
    <lineage>
        <taxon>Bacteria</taxon>
        <taxon>Pseudomonadati</taxon>
        <taxon>Myxococcota</taxon>
        <taxon>Myxococcia</taxon>
        <taxon>Myxococcales</taxon>
        <taxon>Cystobacterineae</taxon>
        <taxon>Myxococcaceae</taxon>
        <taxon>Pseudomyxococcus</taxon>
    </lineage>
</organism>
<dbReference type="KEGG" id="mym:A176_006805"/>
<dbReference type="EMBL" id="CP012109">
    <property type="protein sequence ID" value="AKQ69893.1"/>
    <property type="molecule type" value="Genomic_DNA"/>
</dbReference>
<feature type="region of interest" description="Disordered" evidence="1">
    <location>
        <begin position="343"/>
        <end position="369"/>
    </location>
</feature>
<reference evidence="3 4" key="1">
    <citation type="journal article" date="2016" name="PLoS ONE">
        <title>Complete Genome Sequence and Comparative Genomics of a Novel Myxobacterium Myxococcus hansupus.</title>
        <authorList>
            <person name="Sharma G."/>
            <person name="Narwani T."/>
            <person name="Subramanian S."/>
        </authorList>
    </citation>
    <scope>NUCLEOTIDE SEQUENCE [LARGE SCALE GENOMIC DNA]</scope>
    <source>
        <strain evidence="4">mixupus</strain>
    </source>
</reference>
<dbReference type="STRING" id="1297742.A176_006805"/>
<gene>
    <name evidence="3" type="ORF">A176_006805</name>
</gene>
<evidence type="ECO:0000313" key="4">
    <source>
        <dbReference type="Proteomes" id="UP000009026"/>
    </source>
</evidence>
<feature type="transmembrane region" description="Helical" evidence="2">
    <location>
        <begin position="138"/>
        <end position="160"/>
    </location>
</feature>
<feature type="compositionally biased region" description="Low complexity" evidence="1">
    <location>
        <begin position="346"/>
        <end position="358"/>
    </location>
</feature>
<protein>
    <submittedName>
        <fullName evidence="3">Glutamate synthase [NADPH] large chain</fullName>
    </submittedName>
</protein>
<name>A0A0H4X7F1_9BACT</name>
<proteinExistence type="predicted"/>
<evidence type="ECO:0000313" key="3">
    <source>
        <dbReference type="EMBL" id="AKQ69893.1"/>
    </source>
</evidence>
<dbReference type="OrthoDB" id="5381714at2"/>
<dbReference type="PATRIC" id="fig|1297742.4.peg.6902"/>
<evidence type="ECO:0000256" key="1">
    <source>
        <dbReference type="SAM" id="MobiDB-lite"/>
    </source>
</evidence>
<keyword evidence="2" id="KW-0812">Transmembrane</keyword>
<sequence length="369" mass="38253">MALSLQFFHREEFESRTLRALGGAACMGLVAGAAERLHVNLGPGYLAVAAAALACAKPTGVHPMALRLALAVVPALPYFFEAPDPVPQSIGGALAAALVGWVGLGREHPGKPATVAASAAAAGVLVPLGLYVQQVLEARFLGSTGMLSALVSFLVVGLFWGIGTLPANVTVELDAVEARGGRLEGGLQGEARDLSARALSLYRQCKASVLKLPASPERSELLGVVEKLAGECFSLAEAHHGLAAQLGSVVANDVDAQVRELRQRAAATQDAVARRQLELAASSLGEELNHLDVLARRSERLLAQLHAQVALMERARVSFIGVQGSELGAKGAQAADLARKLKQLGEAPSSAPAEEAAPLVPPQSTRLTP</sequence>
<dbReference type="RefSeq" id="WP_002637620.1">
    <property type="nucleotide sequence ID" value="NZ_CP012109.1"/>
</dbReference>